<dbReference type="GO" id="GO:0016042">
    <property type="term" value="P:lipid catabolic process"/>
    <property type="evidence" value="ECO:0007669"/>
    <property type="project" value="UniProtKB-KW"/>
</dbReference>
<dbReference type="AlphaFoldDB" id="Q5LGC5"/>
<dbReference type="RefSeq" id="WP_010992301.1">
    <property type="nucleotide sequence ID" value="NC_003228.3"/>
</dbReference>
<dbReference type="SMART" id="SM00155">
    <property type="entry name" value="PLDc"/>
    <property type="match status" value="1"/>
</dbReference>
<dbReference type="GO" id="GO:0004630">
    <property type="term" value="F:phospholipase D activity"/>
    <property type="evidence" value="ECO:0007669"/>
    <property type="project" value="UniProtKB-EC"/>
</dbReference>
<comment type="similarity">
    <text evidence="2">Belongs to the phospholipase D family.</text>
</comment>
<dbReference type="CDD" id="cd09174">
    <property type="entry name" value="PLDc_Nuc_like_unchar2"/>
    <property type="match status" value="1"/>
</dbReference>
<evidence type="ECO:0000313" key="7">
    <source>
        <dbReference type="EMBL" id="CAH06815.1"/>
    </source>
</evidence>
<dbReference type="InterPro" id="IPR051406">
    <property type="entry name" value="PLD_domain"/>
</dbReference>
<keyword evidence="5" id="KW-0442">Lipid degradation</keyword>
<dbReference type="SUPFAM" id="SSF56024">
    <property type="entry name" value="Phospholipase D/nuclease"/>
    <property type="match status" value="1"/>
</dbReference>
<evidence type="ECO:0000256" key="1">
    <source>
        <dbReference type="ARBA" id="ARBA00000798"/>
    </source>
</evidence>
<keyword evidence="8" id="KW-1185">Reference proteome</keyword>
<dbReference type="Gene3D" id="3.30.870.10">
    <property type="entry name" value="Endonuclease Chain A"/>
    <property type="match status" value="1"/>
</dbReference>
<evidence type="ECO:0000313" key="8">
    <source>
        <dbReference type="Proteomes" id="UP000006731"/>
    </source>
</evidence>
<name>Q5LGC5_BACFN</name>
<keyword evidence="6" id="KW-0443">Lipid metabolism</keyword>
<dbReference type="Pfam" id="PF13091">
    <property type="entry name" value="PLDc_2"/>
    <property type="match status" value="1"/>
</dbReference>
<evidence type="ECO:0000256" key="4">
    <source>
        <dbReference type="ARBA" id="ARBA00022801"/>
    </source>
</evidence>
<dbReference type="GeneID" id="60366855"/>
<evidence type="ECO:0000256" key="3">
    <source>
        <dbReference type="ARBA" id="ARBA00012027"/>
    </source>
</evidence>
<protein>
    <recommendedName>
        <fullName evidence="3">phospholipase D</fullName>
        <ecNumber evidence="3">3.1.4.4</ecNumber>
    </recommendedName>
</protein>
<dbReference type="InterPro" id="IPR001736">
    <property type="entry name" value="PLipase_D/transphosphatidylase"/>
</dbReference>
<proteinExistence type="inferred from homology"/>
<dbReference type="GO" id="GO:0006793">
    <property type="term" value="P:phosphorus metabolic process"/>
    <property type="evidence" value="ECO:0007669"/>
    <property type="project" value="UniProtKB-ARBA"/>
</dbReference>
<dbReference type="PaxDb" id="272559-BF9343_1034"/>
<evidence type="ECO:0000256" key="6">
    <source>
        <dbReference type="ARBA" id="ARBA00023098"/>
    </source>
</evidence>
<sequence>MVEALNRFFLRSVLADRKPVRNDAYFNDIADKIIKELDKARVSIHVCIAWFTNQSIADKLVEKHKQGIDVKVIFYDDYTNSKFGVNIDGIPFKTIRGSRGGLMHNKYCVIDNQIVITGSYNWSENAENKNDENAAVMYDYDRTSDYSVEFRKMFGSE</sequence>
<evidence type="ECO:0000256" key="2">
    <source>
        <dbReference type="ARBA" id="ARBA00008664"/>
    </source>
</evidence>
<dbReference type="PANTHER" id="PTHR43856:SF1">
    <property type="entry name" value="MITOCHONDRIAL CARDIOLIPIN HYDROLASE"/>
    <property type="match status" value="1"/>
</dbReference>
<dbReference type="BioCyc" id="BFRA272559:G1GHZ-1127-MONOMER"/>
<dbReference type="InterPro" id="IPR025202">
    <property type="entry name" value="PLD-like_dom"/>
</dbReference>
<dbReference type="HOGENOM" id="CLU_1674398_0_0_10"/>
<dbReference type="PANTHER" id="PTHR43856">
    <property type="entry name" value="CARDIOLIPIN HYDROLASE"/>
    <property type="match status" value="1"/>
</dbReference>
<dbReference type="Proteomes" id="UP000006731">
    <property type="component" value="Chromosome"/>
</dbReference>
<gene>
    <name evidence="7" type="ORF">BF9343_1034</name>
</gene>
<accession>A0A380YXW8</accession>
<dbReference type="PROSITE" id="PS50035">
    <property type="entry name" value="PLD"/>
    <property type="match status" value="1"/>
</dbReference>
<comment type="catalytic activity">
    <reaction evidence="1">
        <text>a 1,2-diacyl-sn-glycero-3-phosphocholine + H2O = a 1,2-diacyl-sn-glycero-3-phosphate + choline + H(+)</text>
        <dbReference type="Rhea" id="RHEA:14445"/>
        <dbReference type="ChEBI" id="CHEBI:15354"/>
        <dbReference type="ChEBI" id="CHEBI:15377"/>
        <dbReference type="ChEBI" id="CHEBI:15378"/>
        <dbReference type="ChEBI" id="CHEBI:57643"/>
        <dbReference type="ChEBI" id="CHEBI:58608"/>
        <dbReference type="EC" id="3.1.4.4"/>
    </reaction>
</comment>
<reference evidence="7 8" key="1">
    <citation type="journal article" date="2005" name="Science">
        <title>Extensive DNA inversions in the B. fragilis genome control variable gene expression.</title>
        <authorList>
            <person name="Cerdeno-Tarraga A.M."/>
            <person name="Patrick S."/>
            <person name="Crosmann L."/>
            <person name="Blakely G."/>
            <person name="Abratt V."/>
            <person name="Lennard N."/>
            <person name="Duerden B."/>
            <person name="Poxton I."/>
            <person name="Harris B."/>
            <person name="Quail M.A."/>
            <person name="Barron A."/>
            <person name="Clarck L."/>
            <person name="Corton C."/>
            <person name="Doggett J."/>
            <person name="Holden M.T.G."/>
            <person name="Larke N."/>
            <person name="Line A."/>
            <person name="Lord A."/>
            <person name="Norbertczak H."/>
            <person name="Ormond D."/>
            <person name="Price C."/>
            <person name="Rabbinowitsch E."/>
            <person name="Woodward J."/>
            <person name="Barrel B.G."/>
            <person name="Parkhill J."/>
        </authorList>
    </citation>
    <scope>NUCLEOTIDE SEQUENCE [LARGE SCALE GENOMIC DNA]</scope>
    <source>
        <strain evidence="8">ATCC 25285 / DSM 2151 / CCUG 4856 / JCM 11019 / LMG 10263 / NCTC 9343 / Onslow / VPI 2553 / EN-2</strain>
    </source>
</reference>
<dbReference type="KEGG" id="bfs:BF9343_1034"/>
<dbReference type="EMBL" id="CR626927">
    <property type="protein sequence ID" value="CAH06815.1"/>
    <property type="molecule type" value="Genomic_DNA"/>
</dbReference>
<dbReference type="EC" id="3.1.4.4" evidence="3"/>
<keyword evidence="4" id="KW-0378">Hydrolase</keyword>
<accession>Q5LGC5</accession>
<evidence type="ECO:0000256" key="5">
    <source>
        <dbReference type="ARBA" id="ARBA00022963"/>
    </source>
</evidence>
<dbReference type="eggNOG" id="COG1502">
    <property type="taxonomic scope" value="Bacteria"/>
</dbReference>
<organism evidence="7 8">
    <name type="scientific">Bacteroides fragilis (strain ATCC 25285 / DSM 2151 / CCUG 4856 / JCM 11019 / LMG 10263 / NCTC 9343 / Onslow / VPI 2553 / EN-2)</name>
    <dbReference type="NCBI Taxonomy" id="272559"/>
    <lineage>
        <taxon>Bacteria</taxon>
        <taxon>Pseudomonadati</taxon>
        <taxon>Bacteroidota</taxon>
        <taxon>Bacteroidia</taxon>
        <taxon>Bacteroidales</taxon>
        <taxon>Bacteroidaceae</taxon>
        <taxon>Bacteroides</taxon>
    </lineage>
</organism>
<dbReference type="GO" id="GO:0016891">
    <property type="term" value="F:RNA endonuclease activity producing 5'-phosphomonoesters, hydrolytic mechanism"/>
    <property type="evidence" value="ECO:0007669"/>
    <property type="project" value="TreeGrafter"/>
</dbReference>